<evidence type="ECO:0000313" key="1">
    <source>
        <dbReference type="EMBL" id="VEN51349.1"/>
    </source>
</evidence>
<name>A0A653CUJ3_CALMS</name>
<gene>
    <name evidence="1" type="ORF">CALMAC_LOCUS11842</name>
</gene>
<proteinExistence type="predicted"/>
<organism evidence="1 2">
    <name type="scientific">Callosobruchus maculatus</name>
    <name type="common">Southern cowpea weevil</name>
    <name type="synonym">Pulse bruchid</name>
    <dbReference type="NCBI Taxonomy" id="64391"/>
    <lineage>
        <taxon>Eukaryota</taxon>
        <taxon>Metazoa</taxon>
        <taxon>Ecdysozoa</taxon>
        <taxon>Arthropoda</taxon>
        <taxon>Hexapoda</taxon>
        <taxon>Insecta</taxon>
        <taxon>Pterygota</taxon>
        <taxon>Neoptera</taxon>
        <taxon>Endopterygota</taxon>
        <taxon>Coleoptera</taxon>
        <taxon>Polyphaga</taxon>
        <taxon>Cucujiformia</taxon>
        <taxon>Chrysomeloidea</taxon>
        <taxon>Chrysomelidae</taxon>
        <taxon>Bruchinae</taxon>
        <taxon>Bruchini</taxon>
        <taxon>Callosobruchus</taxon>
    </lineage>
</organism>
<sequence>MSPTRSVDQRTEVHKTLNYFTMALLFDDYRALHLPSKLWSCCS</sequence>
<protein>
    <submittedName>
        <fullName evidence="1">Uncharacterized protein</fullName>
    </submittedName>
</protein>
<dbReference type="Proteomes" id="UP000410492">
    <property type="component" value="Unassembled WGS sequence"/>
</dbReference>
<evidence type="ECO:0000313" key="2">
    <source>
        <dbReference type="Proteomes" id="UP000410492"/>
    </source>
</evidence>
<dbReference type="AlphaFoldDB" id="A0A653CUJ3"/>
<accession>A0A653CUJ3</accession>
<dbReference type="EMBL" id="CAACVG010008876">
    <property type="protein sequence ID" value="VEN51349.1"/>
    <property type="molecule type" value="Genomic_DNA"/>
</dbReference>
<reference evidence="1 2" key="1">
    <citation type="submission" date="2019-01" db="EMBL/GenBank/DDBJ databases">
        <authorList>
            <person name="Sayadi A."/>
        </authorList>
    </citation>
    <scope>NUCLEOTIDE SEQUENCE [LARGE SCALE GENOMIC DNA]</scope>
</reference>
<keyword evidence="2" id="KW-1185">Reference proteome</keyword>